<proteinExistence type="predicted"/>
<protein>
    <submittedName>
        <fullName evidence="2">Uncharacterized protein</fullName>
    </submittedName>
</protein>
<sequence length="68" mass="6974">MLNPFAPAEFTALLLLSTALTANLGLLRAMRFVVAVPLGWGLLFTLCAGGLGALVVAGVATAAWMESL</sequence>
<reference evidence="2 3" key="1">
    <citation type="submission" date="2023-07" db="EMBL/GenBank/DDBJ databases">
        <title>Sorghum-associated microbial communities from plants grown in Nebraska, USA.</title>
        <authorList>
            <person name="Schachtman D."/>
        </authorList>
    </citation>
    <scope>NUCLEOTIDE SEQUENCE [LARGE SCALE GENOMIC DNA]</scope>
    <source>
        <strain evidence="2 3">BE308</strain>
    </source>
</reference>
<name>A0ABU1ZSP3_9BURK</name>
<dbReference type="EMBL" id="JAVDXO010000012">
    <property type="protein sequence ID" value="MDR7308567.1"/>
    <property type="molecule type" value="Genomic_DNA"/>
</dbReference>
<feature type="transmembrane region" description="Helical" evidence="1">
    <location>
        <begin position="39"/>
        <end position="65"/>
    </location>
</feature>
<comment type="caution">
    <text evidence="2">The sequence shown here is derived from an EMBL/GenBank/DDBJ whole genome shotgun (WGS) entry which is preliminary data.</text>
</comment>
<evidence type="ECO:0000313" key="2">
    <source>
        <dbReference type="EMBL" id="MDR7308567.1"/>
    </source>
</evidence>
<keyword evidence="3" id="KW-1185">Reference proteome</keyword>
<gene>
    <name evidence="2" type="ORF">J2X15_003883</name>
</gene>
<keyword evidence="1" id="KW-0812">Transmembrane</keyword>
<dbReference type="Proteomes" id="UP001268089">
    <property type="component" value="Unassembled WGS sequence"/>
</dbReference>
<accession>A0ABU1ZSP3</accession>
<organism evidence="2 3">
    <name type="scientific">Rhodoferax saidenbachensis</name>
    <dbReference type="NCBI Taxonomy" id="1484693"/>
    <lineage>
        <taxon>Bacteria</taxon>
        <taxon>Pseudomonadati</taxon>
        <taxon>Pseudomonadota</taxon>
        <taxon>Betaproteobacteria</taxon>
        <taxon>Burkholderiales</taxon>
        <taxon>Comamonadaceae</taxon>
        <taxon>Rhodoferax</taxon>
    </lineage>
</organism>
<evidence type="ECO:0000313" key="3">
    <source>
        <dbReference type="Proteomes" id="UP001268089"/>
    </source>
</evidence>
<evidence type="ECO:0000256" key="1">
    <source>
        <dbReference type="SAM" id="Phobius"/>
    </source>
</evidence>
<keyword evidence="1" id="KW-0472">Membrane</keyword>
<keyword evidence="1" id="KW-1133">Transmembrane helix</keyword>